<evidence type="ECO:0000313" key="3">
    <source>
        <dbReference type="EMBL" id="MBO1626451.1"/>
    </source>
</evidence>
<dbReference type="InterPro" id="IPR000073">
    <property type="entry name" value="AB_hydrolase_1"/>
</dbReference>
<accession>A0ABS3NZT7</accession>
<dbReference type="Proteomes" id="UP000677611">
    <property type="component" value="Unassembled WGS sequence"/>
</dbReference>
<evidence type="ECO:0000256" key="1">
    <source>
        <dbReference type="SAM" id="SignalP"/>
    </source>
</evidence>
<feature type="domain" description="AB hydrolase-1" evidence="2">
    <location>
        <begin position="196"/>
        <end position="270"/>
    </location>
</feature>
<proteinExistence type="predicted"/>
<dbReference type="Pfam" id="PF00561">
    <property type="entry name" value="Abhydrolase_1"/>
    <property type="match status" value="2"/>
</dbReference>
<feature type="chain" id="PRO_5047251094" evidence="1">
    <location>
        <begin position="23"/>
        <end position="294"/>
    </location>
</feature>
<comment type="caution">
    <text evidence="3">The sequence shown here is derived from an EMBL/GenBank/DDBJ whole genome shotgun (WGS) entry which is preliminary data.</text>
</comment>
<dbReference type="PRINTS" id="PR00111">
    <property type="entry name" value="ABHYDROLASE"/>
</dbReference>
<keyword evidence="3" id="KW-0378">Hydrolase</keyword>
<dbReference type="EMBL" id="JAGDQJ010000017">
    <property type="protein sequence ID" value="MBO1626451.1"/>
    <property type="molecule type" value="Genomic_DNA"/>
</dbReference>
<name>A0ABS3NZT7_9BACI</name>
<dbReference type="PROSITE" id="PS51257">
    <property type="entry name" value="PROKAR_LIPOPROTEIN"/>
    <property type="match status" value="1"/>
</dbReference>
<dbReference type="InterPro" id="IPR050266">
    <property type="entry name" value="AB_hydrolase_sf"/>
</dbReference>
<dbReference type="PANTHER" id="PTHR43798">
    <property type="entry name" value="MONOACYLGLYCEROL LIPASE"/>
    <property type="match status" value="1"/>
</dbReference>
<sequence length="294" mass="33387">MKRMKCYMVSCLAITLLVGCNAADKPVEAVKQVKNTIETKLTTDEKMVEIDGQTIYFKQIGEKKPPLLMLHGFGGSSNGFSDIYSDLAKDHTIISVDVLGFGHSSKPMDFPYSFPNHANLYYKLMKKLGYDTFAVLGHSMGGEISLNLTYLYPSAVTHLILTDATGAISLTNRNASPKPQLSTDLNTVSSITDYDESKVKFKRDDTEHYNQMKMWPRRLKINASEIKLPTLIIWGRNDSSVSWKEGESYHQFLKNSTFHIIEKGYHAPFRQEPKEFIGYVKEFFEKNPIETTKQ</sequence>
<evidence type="ECO:0000259" key="2">
    <source>
        <dbReference type="Pfam" id="PF00561"/>
    </source>
</evidence>
<keyword evidence="4" id="KW-1185">Reference proteome</keyword>
<organism evidence="3 4">
    <name type="scientific">Bacillus arachidis</name>
    <dbReference type="NCBI Taxonomy" id="2819290"/>
    <lineage>
        <taxon>Bacteria</taxon>
        <taxon>Bacillati</taxon>
        <taxon>Bacillota</taxon>
        <taxon>Bacilli</taxon>
        <taxon>Bacillales</taxon>
        <taxon>Bacillaceae</taxon>
        <taxon>Bacillus</taxon>
    </lineage>
</organism>
<dbReference type="GO" id="GO:0016787">
    <property type="term" value="F:hydrolase activity"/>
    <property type="evidence" value="ECO:0007669"/>
    <property type="project" value="UniProtKB-KW"/>
</dbReference>
<dbReference type="InterPro" id="IPR029058">
    <property type="entry name" value="AB_hydrolase_fold"/>
</dbReference>
<reference evidence="3 4" key="1">
    <citation type="submission" date="2021-03" db="EMBL/GenBank/DDBJ databases">
        <title>Identification of novel Bacillus strains.</title>
        <authorList>
            <person name="Xiao Z."/>
            <person name="Li Y."/>
            <person name="Shen J."/>
        </authorList>
    </citation>
    <scope>NUCLEOTIDE SEQUENCE [LARGE SCALE GENOMIC DNA]</scope>
    <source>
        <strain evidence="3 4">SY8</strain>
    </source>
</reference>
<gene>
    <name evidence="3" type="ORF">J4P90_14605</name>
</gene>
<feature type="signal peptide" evidence="1">
    <location>
        <begin position="1"/>
        <end position="22"/>
    </location>
</feature>
<feature type="domain" description="AB hydrolase-1" evidence="2">
    <location>
        <begin position="65"/>
        <end position="173"/>
    </location>
</feature>
<dbReference type="Gene3D" id="3.40.50.1820">
    <property type="entry name" value="alpha/beta hydrolase"/>
    <property type="match status" value="1"/>
</dbReference>
<keyword evidence="1" id="KW-0732">Signal</keyword>
<dbReference type="PANTHER" id="PTHR43798:SF28">
    <property type="entry name" value="AB HYDROLASE-1 DOMAIN-CONTAINING PROTEIN"/>
    <property type="match status" value="1"/>
</dbReference>
<dbReference type="SUPFAM" id="SSF53474">
    <property type="entry name" value="alpha/beta-Hydrolases"/>
    <property type="match status" value="1"/>
</dbReference>
<evidence type="ECO:0000313" key="4">
    <source>
        <dbReference type="Proteomes" id="UP000677611"/>
    </source>
</evidence>
<protein>
    <submittedName>
        <fullName evidence="3">Alpha/beta hydrolase</fullName>
    </submittedName>
</protein>